<dbReference type="PANTHER" id="PTHR36898:SF1">
    <property type="entry name" value="OS04G0250700 PROTEIN"/>
    <property type="match status" value="1"/>
</dbReference>
<dbReference type="Pfam" id="PF04751">
    <property type="entry name" value="DarP"/>
    <property type="match status" value="1"/>
</dbReference>
<sequence length="216" mass="24593">MLKIGVARWGCLEALVLVKRMGTDVREGRRRQFNYIGRLLREVEPDLKDALIQAMKDGDQSKLQTISNTDWIIEDDDEELDDAESEAEVNYVFMLHLSKPHLYGLMIKMLGKSMEVLEVDKRSLMLSASSTVAVAVNGSRKSKYTLKRALERFSSEEYNDSITDPLLIRDGSETEYNNSVSDPLLIRDGSETEYNNSVSNPLLIETDQRRIRDGVQ</sequence>
<organism evidence="1 2">
    <name type="scientific">Stephania yunnanensis</name>
    <dbReference type="NCBI Taxonomy" id="152371"/>
    <lineage>
        <taxon>Eukaryota</taxon>
        <taxon>Viridiplantae</taxon>
        <taxon>Streptophyta</taxon>
        <taxon>Embryophyta</taxon>
        <taxon>Tracheophyta</taxon>
        <taxon>Spermatophyta</taxon>
        <taxon>Magnoliopsida</taxon>
        <taxon>Ranunculales</taxon>
        <taxon>Menispermaceae</taxon>
        <taxon>Menispermoideae</taxon>
        <taxon>Cissampelideae</taxon>
        <taxon>Stephania</taxon>
    </lineage>
</organism>
<dbReference type="AlphaFoldDB" id="A0AAP0JIQ9"/>
<accession>A0AAP0JIQ9</accession>
<evidence type="ECO:0000313" key="1">
    <source>
        <dbReference type="EMBL" id="KAK9134684.1"/>
    </source>
</evidence>
<dbReference type="Proteomes" id="UP001420932">
    <property type="component" value="Unassembled WGS sequence"/>
</dbReference>
<reference evidence="1 2" key="1">
    <citation type="submission" date="2024-01" db="EMBL/GenBank/DDBJ databases">
        <title>Genome assemblies of Stephania.</title>
        <authorList>
            <person name="Yang L."/>
        </authorList>
    </citation>
    <scope>NUCLEOTIDE SEQUENCE [LARGE SCALE GENOMIC DNA]</scope>
    <source>
        <strain evidence="1">YNDBR</strain>
        <tissue evidence="1">Leaf</tissue>
    </source>
</reference>
<dbReference type="Gene3D" id="1.10.60.30">
    <property type="entry name" value="PSPTO4464-like domains"/>
    <property type="match status" value="1"/>
</dbReference>
<dbReference type="SUPFAM" id="SSF158710">
    <property type="entry name" value="PSPTO4464-like"/>
    <property type="match status" value="1"/>
</dbReference>
<evidence type="ECO:0000313" key="2">
    <source>
        <dbReference type="Proteomes" id="UP001420932"/>
    </source>
</evidence>
<proteinExistence type="predicted"/>
<keyword evidence="2" id="KW-1185">Reference proteome</keyword>
<dbReference type="InterPro" id="IPR006839">
    <property type="entry name" value="DarP"/>
</dbReference>
<dbReference type="PANTHER" id="PTHR36898">
    <property type="entry name" value="OSJNBB0026I12.6 PROTEIN"/>
    <property type="match status" value="1"/>
</dbReference>
<gene>
    <name evidence="1" type="ORF">Syun_014014</name>
</gene>
<protein>
    <submittedName>
        <fullName evidence="1">Uncharacterized protein</fullName>
    </submittedName>
</protein>
<comment type="caution">
    <text evidence="1">The sequence shown here is derived from an EMBL/GenBank/DDBJ whole genome shotgun (WGS) entry which is preliminary data.</text>
</comment>
<dbReference type="InterPro" id="IPR023153">
    <property type="entry name" value="DarP_sf"/>
</dbReference>
<dbReference type="EMBL" id="JBBNAF010000006">
    <property type="protein sequence ID" value="KAK9134684.1"/>
    <property type="molecule type" value="Genomic_DNA"/>
</dbReference>
<name>A0AAP0JIQ9_9MAGN</name>